<organism evidence="3">
    <name type="scientific">marine sediment metagenome</name>
    <dbReference type="NCBI Taxonomy" id="412755"/>
    <lineage>
        <taxon>unclassified sequences</taxon>
        <taxon>metagenomes</taxon>
        <taxon>ecological metagenomes</taxon>
    </lineage>
</organism>
<name>X1DA89_9ZZZZ</name>
<dbReference type="AlphaFoldDB" id="X1DA89"/>
<evidence type="ECO:0000313" key="3">
    <source>
        <dbReference type="EMBL" id="GAH17167.1"/>
    </source>
</evidence>
<comment type="caution">
    <text evidence="3">The sequence shown here is derived from an EMBL/GenBank/DDBJ whole genome shotgun (WGS) entry which is preliminary data.</text>
</comment>
<evidence type="ECO:0008006" key="4">
    <source>
        <dbReference type="Google" id="ProtNLM"/>
    </source>
</evidence>
<feature type="non-terminal residue" evidence="3">
    <location>
        <position position="263"/>
    </location>
</feature>
<keyword evidence="2" id="KW-0067">ATP-binding</keyword>
<sequence length="263" mass="29700">VELLRDMRERGDLYKNESGIWVEGSALDWETLPARVEAVIEQRVGRLEQELREILVVASVEGEEFTAEVVAWIRGIDRRQLVRRLSSELDKHHHLVLAQGIQRIGSGRLSLYRFQHNLFQKYLYDSLDEVERSILHEEIGNRLVELYGGETDEIAAQLARHFEEAGIPEKAIDYLLLAGKKAIQLSAHSEAIAQLTKGLALLESVPASAERDRQELALQLALGVPLQVTRGPGATEVGQAYTRARELYYQIGQPNQLYPALWG</sequence>
<protein>
    <recommendedName>
        <fullName evidence="4">Bacterial transcriptional activator domain-containing protein</fullName>
    </recommendedName>
</protein>
<proteinExistence type="predicted"/>
<accession>X1DA89</accession>
<dbReference type="GO" id="GO:0005737">
    <property type="term" value="C:cytoplasm"/>
    <property type="evidence" value="ECO:0007669"/>
    <property type="project" value="TreeGrafter"/>
</dbReference>
<gene>
    <name evidence="3" type="ORF">S01H4_53148</name>
</gene>
<reference evidence="3" key="1">
    <citation type="journal article" date="2014" name="Front. Microbiol.">
        <title>High frequency of phylogenetically diverse reductive dehalogenase-homologous genes in deep subseafloor sedimentary metagenomes.</title>
        <authorList>
            <person name="Kawai M."/>
            <person name="Futagami T."/>
            <person name="Toyoda A."/>
            <person name="Takaki Y."/>
            <person name="Nishi S."/>
            <person name="Hori S."/>
            <person name="Arai W."/>
            <person name="Tsubouchi T."/>
            <person name="Morono Y."/>
            <person name="Uchiyama I."/>
            <person name="Ito T."/>
            <person name="Fujiyama A."/>
            <person name="Inagaki F."/>
            <person name="Takami H."/>
        </authorList>
    </citation>
    <scope>NUCLEOTIDE SEQUENCE</scope>
    <source>
        <strain evidence="3">Expedition CK06-06</strain>
    </source>
</reference>
<feature type="non-terminal residue" evidence="3">
    <location>
        <position position="1"/>
    </location>
</feature>
<evidence type="ECO:0000256" key="2">
    <source>
        <dbReference type="ARBA" id="ARBA00022840"/>
    </source>
</evidence>
<dbReference type="PANTHER" id="PTHR16305">
    <property type="entry name" value="TESTICULAR SOLUBLE ADENYLYL CYCLASE"/>
    <property type="match status" value="1"/>
</dbReference>
<keyword evidence="1" id="KW-0547">Nucleotide-binding</keyword>
<evidence type="ECO:0000256" key="1">
    <source>
        <dbReference type="ARBA" id="ARBA00022741"/>
    </source>
</evidence>
<dbReference type="GO" id="GO:0004016">
    <property type="term" value="F:adenylate cyclase activity"/>
    <property type="evidence" value="ECO:0007669"/>
    <property type="project" value="TreeGrafter"/>
</dbReference>
<dbReference type="PANTHER" id="PTHR16305:SF28">
    <property type="entry name" value="GUANYLATE CYCLASE DOMAIN-CONTAINING PROTEIN"/>
    <property type="match status" value="1"/>
</dbReference>
<dbReference type="EMBL" id="BART01030435">
    <property type="protein sequence ID" value="GAH17167.1"/>
    <property type="molecule type" value="Genomic_DNA"/>
</dbReference>
<dbReference type="GO" id="GO:0005524">
    <property type="term" value="F:ATP binding"/>
    <property type="evidence" value="ECO:0007669"/>
    <property type="project" value="UniProtKB-KW"/>
</dbReference>